<dbReference type="InterPro" id="IPR011081">
    <property type="entry name" value="Big_4"/>
</dbReference>
<dbReference type="SUPFAM" id="SSF49785">
    <property type="entry name" value="Galactose-binding domain-like"/>
    <property type="match status" value="1"/>
</dbReference>
<evidence type="ECO:0000259" key="5">
    <source>
        <dbReference type="PROSITE" id="PS51272"/>
    </source>
</evidence>
<keyword evidence="7" id="KW-1185">Reference proteome</keyword>
<name>A0ABT9UA19_PAEHA</name>
<dbReference type="EMBL" id="JAUSSU010000010">
    <property type="protein sequence ID" value="MDQ0115274.1"/>
    <property type="molecule type" value="Genomic_DNA"/>
</dbReference>
<dbReference type="PANTHER" id="PTHR34983">
    <property type="entry name" value="ARABINOGALACTAN ENDO-BETA-1,4-GALACTANASE A"/>
    <property type="match status" value="1"/>
</dbReference>
<feature type="domain" description="SLH" evidence="5">
    <location>
        <begin position="1029"/>
        <end position="1092"/>
    </location>
</feature>
<sequence length="1150" mass="124352">MKAIWRKRLVLAIIFVLTLTTIAGVGPGIRVSALGGGNLVQNPGFESGDLASWEVTGSTGAVTVKNSTADAHSGSKSISYWLGSDYSFKLSQTITVVEDGMYELRAWVSGGTDKPITISLFAEDFGSEALNLTAVNTGYGSWVQYKLGNIQVTNGQVTVGVDVTAANGAWGYFDDFELVRTDVEPEPPVDPDDFIKGVDISTLQALEDKNIKFYENGTETDLLDILKNHGVNYVRLRLWNNPVEADGYNDKAHLIEMAQRVKAAGLKLLVDFHYSDFWADPGKQVKPEEWKNKTFVELQTAVYDYTEEVLNELAAVHAYPDMVQVGNEINSGMLLPDGAIGEYEQLAQLLKAGIQGVRDTTPGGHETKIMLHLAEGGNNGAFRHFFDKAEENELDYDIIGMSYYPYWHGTFQQLKSNMNDMAARYGKQIVVAETAYPFTLDNADELGNIASKAQTDIAGFEASVANQKLVTEMVLNTVANVDGGMGLGAFYWEPAWLAGVGWTSGEGNGWENQAMFDFDGHALDSLDAFLYTPGSMGEAAPVLVYPSMGMTTTKGLRLELPATANVLYNEGTIQETAVVWDEVANSKWNTPGKFTINGTVVGLEQRASIEITVLTYANNVKNGGFETGDLSDWTITGTSEAGKIEENAGNSHSGSHAFNYWYGTDYAYKLSQTVSGLQDGTYTLKAWASGGAGETKFRLFAQRDEEQGPLAVDIVNEGYNVWKPYAIEGIVVKNGKLTIGFDVEAPPATWGYLDDIELIMTAKAPSNAGNGSSGADVDSDIPAIKISRDKLQKDEQGDFLVQLPANITSVEIPSSLYSELEQGKLKLTNGTMAIEIPAALLAELRNKLGADAAAGTESSITITLQPIDSSKLNGLLWQSNTTIPNTEVKLQGGAYDFKLSIRSEAGEEATLTQFSQPIVLRFAAASPALYTGIYYVGDDGKLTYVDGIWANGEWTAEIEHFSTYALLEVVRRFTDVPAKHWAYDSITELASKDIVQGVTPTTFEPGRAITRAEFTSMLVGALKPSGSGAAHSFGDVPASAWYAPSVNAAFEAGIVAGRSVATFDPSAIISREEMAVMLMKAYELQEGKSATSDTVLPFADLEQISGWALNAVWSAYGLELLKGRSDTRFDAQASLTRAESAAAVSRVLGK</sequence>
<organism evidence="6 7">
    <name type="scientific">Paenibacillus harenae</name>
    <dbReference type="NCBI Taxonomy" id="306543"/>
    <lineage>
        <taxon>Bacteria</taxon>
        <taxon>Bacillati</taxon>
        <taxon>Bacillota</taxon>
        <taxon>Bacilli</taxon>
        <taxon>Bacillales</taxon>
        <taxon>Paenibacillaceae</taxon>
        <taxon>Paenibacillus</taxon>
    </lineage>
</organism>
<dbReference type="Pfam" id="PF02018">
    <property type="entry name" value="CBM_4_9"/>
    <property type="match status" value="1"/>
</dbReference>
<dbReference type="Gene3D" id="3.20.20.80">
    <property type="entry name" value="Glycosidases"/>
    <property type="match status" value="1"/>
</dbReference>
<dbReference type="InterPro" id="IPR011683">
    <property type="entry name" value="Glyco_hydro_53"/>
</dbReference>
<accession>A0ABT9UA19</accession>
<evidence type="ECO:0000256" key="3">
    <source>
        <dbReference type="ARBA" id="ARBA00023295"/>
    </source>
</evidence>
<evidence type="ECO:0000313" key="6">
    <source>
        <dbReference type="EMBL" id="MDQ0115274.1"/>
    </source>
</evidence>
<dbReference type="Pfam" id="PF00395">
    <property type="entry name" value="SLH"/>
    <property type="match status" value="3"/>
</dbReference>
<evidence type="ECO:0000256" key="1">
    <source>
        <dbReference type="ARBA" id="ARBA00010687"/>
    </source>
</evidence>
<protein>
    <recommendedName>
        <fullName evidence="4">Arabinogalactan endo-beta-1,4-galactanase</fullName>
        <ecNumber evidence="4">3.2.1.89</ecNumber>
    </recommendedName>
</protein>
<dbReference type="InterPro" id="IPR017853">
    <property type="entry name" value="GH"/>
</dbReference>
<gene>
    <name evidence="6" type="ORF">J2T15_004732</name>
</gene>
<dbReference type="PANTHER" id="PTHR34983:SF2">
    <property type="entry name" value="ENDO-BETA-1,4-GALACTANASE"/>
    <property type="match status" value="1"/>
</dbReference>
<evidence type="ECO:0000313" key="7">
    <source>
        <dbReference type="Proteomes" id="UP001229346"/>
    </source>
</evidence>
<proteinExistence type="inferred from homology"/>
<dbReference type="Gene3D" id="2.60.120.260">
    <property type="entry name" value="Galactose-binding domain-like"/>
    <property type="match status" value="2"/>
</dbReference>
<dbReference type="SUPFAM" id="SSF51445">
    <property type="entry name" value="(Trans)glycosidases"/>
    <property type="match status" value="1"/>
</dbReference>
<dbReference type="InterPro" id="IPR001119">
    <property type="entry name" value="SLH_dom"/>
</dbReference>
<dbReference type="Pfam" id="PF07745">
    <property type="entry name" value="Glyco_hydro_53"/>
    <property type="match status" value="1"/>
</dbReference>
<reference evidence="6 7" key="1">
    <citation type="submission" date="2023-07" db="EMBL/GenBank/DDBJ databases">
        <title>Sorghum-associated microbial communities from plants grown in Nebraska, USA.</title>
        <authorList>
            <person name="Schachtman D."/>
        </authorList>
    </citation>
    <scope>NUCLEOTIDE SEQUENCE [LARGE SCALE GENOMIC DNA]</scope>
    <source>
        <strain evidence="6 7">CC482</strain>
    </source>
</reference>
<dbReference type="InterPro" id="IPR008979">
    <property type="entry name" value="Galactose-bd-like_sf"/>
</dbReference>
<comment type="similarity">
    <text evidence="1 4">Belongs to the glycosyl hydrolase 53 family.</text>
</comment>
<dbReference type="Proteomes" id="UP001229346">
    <property type="component" value="Unassembled WGS sequence"/>
</dbReference>
<keyword evidence="2 4" id="KW-0378">Hydrolase</keyword>
<evidence type="ECO:0000256" key="2">
    <source>
        <dbReference type="ARBA" id="ARBA00022801"/>
    </source>
</evidence>
<comment type="catalytic activity">
    <reaction evidence="4">
        <text>The enzyme specifically hydrolyzes (1-&gt;4)-beta-D-galactosidic linkages in type I arabinogalactans.</text>
        <dbReference type="EC" id="3.2.1.89"/>
    </reaction>
</comment>
<keyword evidence="3 4" id="KW-0326">Glycosidase</keyword>
<dbReference type="PROSITE" id="PS51272">
    <property type="entry name" value="SLH"/>
    <property type="match status" value="3"/>
</dbReference>
<dbReference type="InterPro" id="IPR003305">
    <property type="entry name" value="CenC_carb-bd"/>
</dbReference>
<dbReference type="Pfam" id="PF07532">
    <property type="entry name" value="Big_4"/>
    <property type="match status" value="1"/>
</dbReference>
<feature type="domain" description="SLH" evidence="5">
    <location>
        <begin position="969"/>
        <end position="1028"/>
    </location>
</feature>
<evidence type="ECO:0000256" key="4">
    <source>
        <dbReference type="RuleBase" id="RU361192"/>
    </source>
</evidence>
<dbReference type="EC" id="3.2.1.89" evidence="4"/>
<comment type="caution">
    <text evidence="6">The sequence shown here is derived from an EMBL/GenBank/DDBJ whole genome shotgun (WGS) entry which is preliminary data.</text>
</comment>
<feature type="domain" description="SLH" evidence="5">
    <location>
        <begin position="1095"/>
        <end position="1150"/>
    </location>
</feature>
<dbReference type="RefSeq" id="WP_307206771.1">
    <property type="nucleotide sequence ID" value="NZ_JAUSSU010000010.1"/>
</dbReference>